<dbReference type="Pfam" id="PF01571">
    <property type="entry name" value="GCV_T"/>
    <property type="match status" value="1"/>
</dbReference>
<evidence type="ECO:0000256" key="3">
    <source>
        <dbReference type="ARBA" id="ARBA00022576"/>
    </source>
</evidence>
<evidence type="ECO:0000256" key="2">
    <source>
        <dbReference type="ARBA" id="ARBA00012616"/>
    </source>
</evidence>
<organism evidence="9">
    <name type="scientific">marine metagenome</name>
    <dbReference type="NCBI Taxonomy" id="408172"/>
    <lineage>
        <taxon>unclassified sequences</taxon>
        <taxon>metagenomes</taxon>
        <taxon>ecological metagenomes</taxon>
    </lineage>
</organism>
<dbReference type="FunFam" id="4.10.1250.10:FF:000001">
    <property type="entry name" value="Aminomethyltransferase"/>
    <property type="match status" value="1"/>
</dbReference>
<dbReference type="FunFam" id="2.40.30.110:FF:000003">
    <property type="entry name" value="Aminomethyltransferase"/>
    <property type="match status" value="1"/>
</dbReference>
<dbReference type="EC" id="2.1.2.10" evidence="2"/>
<dbReference type="PANTHER" id="PTHR43757:SF2">
    <property type="entry name" value="AMINOMETHYLTRANSFERASE, MITOCHONDRIAL"/>
    <property type="match status" value="1"/>
</dbReference>
<evidence type="ECO:0000256" key="6">
    <source>
        <dbReference type="ARBA" id="ARBA00047665"/>
    </source>
</evidence>
<evidence type="ECO:0000256" key="4">
    <source>
        <dbReference type="ARBA" id="ARBA00022679"/>
    </source>
</evidence>
<feature type="domain" description="GCVT N-terminal" evidence="7">
    <location>
        <begin position="6"/>
        <end position="262"/>
    </location>
</feature>
<proteinExistence type="inferred from homology"/>
<dbReference type="GO" id="GO:0006546">
    <property type="term" value="P:glycine catabolic process"/>
    <property type="evidence" value="ECO:0007669"/>
    <property type="project" value="InterPro"/>
</dbReference>
<dbReference type="InterPro" id="IPR029043">
    <property type="entry name" value="GcvT/YgfZ_C"/>
</dbReference>
<dbReference type="NCBIfam" id="NF001567">
    <property type="entry name" value="PRK00389.1"/>
    <property type="match status" value="1"/>
</dbReference>
<dbReference type="AlphaFoldDB" id="A0A381SSM9"/>
<dbReference type="PIRSF" id="PIRSF006487">
    <property type="entry name" value="GcvT"/>
    <property type="match status" value="1"/>
</dbReference>
<evidence type="ECO:0000313" key="9">
    <source>
        <dbReference type="EMBL" id="SVA06338.1"/>
    </source>
</evidence>
<comment type="catalytic activity">
    <reaction evidence="6">
        <text>N(6)-[(R)-S(8)-aminomethyldihydrolipoyl]-L-lysyl-[protein] + (6S)-5,6,7,8-tetrahydrofolate = N(6)-[(R)-dihydrolipoyl]-L-lysyl-[protein] + (6R)-5,10-methylene-5,6,7,8-tetrahydrofolate + NH4(+)</text>
        <dbReference type="Rhea" id="RHEA:16945"/>
        <dbReference type="Rhea" id="RHEA-COMP:10475"/>
        <dbReference type="Rhea" id="RHEA-COMP:10492"/>
        <dbReference type="ChEBI" id="CHEBI:15636"/>
        <dbReference type="ChEBI" id="CHEBI:28938"/>
        <dbReference type="ChEBI" id="CHEBI:57453"/>
        <dbReference type="ChEBI" id="CHEBI:83100"/>
        <dbReference type="ChEBI" id="CHEBI:83143"/>
        <dbReference type="EC" id="2.1.2.10"/>
    </reaction>
</comment>
<dbReference type="NCBIfam" id="TIGR00528">
    <property type="entry name" value="gcvT"/>
    <property type="match status" value="1"/>
</dbReference>
<dbReference type="InterPro" id="IPR028896">
    <property type="entry name" value="GcvT/YgfZ/DmdA"/>
</dbReference>
<protein>
    <recommendedName>
        <fullName evidence="2">aminomethyltransferase</fullName>
        <ecNumber evidence="2">2.1.2.10</ecNumber>
    </recommendedName>
    <alternativeName>
        <fullName evidence="5">Glycine cleavage system T protein</fullName>
    </alternativeName>
</protein>
<dbReference type="PANTHER" id="PTHR43757">
    <property type="entry name" value="AMINOMETHYLTRANSFERASE"/>
    <property type="match status" value="1"/>
</dbReference>
<dbReference type="Gene3D" id="4.10.1250.10">
    <property type="entry name" value="Aminomethyltransferase fragment"/>
    <property type="match status" value="1"/>
</dbReference>
<gene>
    <name evidence="9" type="ORF">METZ01_LOCUS59192</name>
</gene>
<dbReference type="FunFam" id="3.30.70.1400:FF:000001">
    <property type="entry name" value="Aminomethyltransferase"/>
    <property type="match status" value="1"/>
</dbReference>
<dbReference type="GO" id="GO:0005829">
    <property type="term" value="C:cytosol"/>
    <property type="evidence" value="ECO:0007669"/>
    <property type="project" value="TreeGrafter"/>
</dbReference>
<dbReference type="EMBL" id="UINC01003439">
    <property type="protein sequence ID" value="SVA06338.1"/>
    <property type="molecule type" value="Genomic_DNA"/>
</dbReference>
<dbReference type="Gene3D" id="3.30.1360.120">
    <property type="entry name" value="Probable tRNA modification gtpase trme, domain 1"/>
    <property type="match status" value="1"/>
</dbReference>
<dbReference type="InterPro" id="IPR006222">
    <property type="entry name" value="GCVT_N"/>
</dbReference>
<dbReference type="GO" id="GO:0008483">
    <property type="term" value="F:transaminase activity"/>
    <property type="evidence" value="ECO:0007669"/>
    <property type="project" value="UniProtKB-KW"/>
</dbReference>
<name>A0A381SSM9_9ZZZZ</name>
<comment type="similarity">
    <text evidence="1">Belongs to the GcvT family.</text>
</comment>
<dbReference type="Pfam" id="PF08669">
    <property type="entry name" value="GCV_T_C"/>
    <property type="match status" value="1"/>
</dbReference>
<dbReference type="Gene3D" id="3.30.70.1400">
    <property type="entry name" value="Aminomethyltransferase beta-barrel domains"/>
    <property type="match status" value="1"/>
</dbReference>
<dbReference type="InterPro" id="IPR006223">
    <property type="entry name" value="GcvT"/>
</dbReference>
<dbReference type="SUPFAM" id="SSF101790">
    <property type="entry name" value="Aminomethyltransferase beta-barrel domain"/>
    <property type="match status" value="1"/>
</dbReference>
<dbReference type="InterPro" id="IPR027266">
    <property type="entry name" value="TrmE/GcvT-like"/>
</dbReference>
<evidence type="ECO:0000256" key="1">
    <source>
        <dbReference type="ARBA" id="ARBA00008609"/>
    </source>
</evidence>
<dbReference type="Gene3D" id="2.40.30.110">
    <property type="entry name" value="Aminomethyltransferase beta-barrel domains"/>
    <property type="match status" value="1"/>
</dbReference>
<dbReference type="HAMAP" id="MF_00259">
    <property type="entry name" value="GcvT"/>
    <property type="match status" value="1"/>
</dbReference>
<dbReference type="InterPro" id="IPR022903">
    <property type="entry name" value="GcvT_bac"/>
</dbReference>
<evidence type="ECO:0000259" key="8">
    <source>
        <dbReference type="Pfam" id="PF08669"/>
    </source>
</evidence>
<dbReference type="GO" id="GO:0005960">
    <property type="term" value="C:glycine cleavage complex"/>
    <property type="evidence" value="ECO:0007669"/>
    <property type="project" value="InterPro"/>
</dbReference>
<keyword evidence="4" id="KW-0808">Transferase</keyword>
<dbReference type="GO" id="GO:0004047">
    <property type="term" value="F:aminomethyltransferase activity"/>
    <property type="evidence" value="ECO:0007669"/>
    <property type="project" value="UniProtKB-EC"/>
</dbReference>
<reference evidence="9" key="1">
    <citation type="submission" date="2018-05" db="EMBL/GenBank/DDBJ databases">
        <authorList>
            <person name="Lanie J.A."/>
            <person name="Ng W.-L."/>
            <person name="Kazmierczak K.M."/>
            <person name="Andrzejewski T.M."/>
            <person name="Davidsen T.M."/>
            <person name="Wayne K.J."/>
            <person name="Tettelin H."/>
            <person name="Glass J.I."/>
            <person name="Rusch D."/>
            <person name="Podicherti R."/>
            <person name="Tsui H.-C.T."/>
            <person name="Winkler M.E."/>
        </authorList>
    </citation>
    <scope>NUCLEOTIDE SEQUENCE</scope>
</reference>
<keyword evidence="3" id="KW-0032">Aminotransferase</keyword>
<evidence type="ECO:0000259" key="7">
    <source>
        <dbReference type="Pfam" id="PF01571"/>
    </source>
</evidence>
<dbReference type="InterPro" id="IPR013977">
    <property type="entry name" value="GcvT_C"/>
</dbReference>
<feature type="domain" description="Aminomethyltransferase C-terminal" evidence="8">
    <location>
        <begin position="280"/>
        <end position="357"/>
    </location>
</feature>
<accession>A0A381SSM9</accession>
<sequence>MKKTTLFDSHVSLGAKMVDFAGFLMPIQYDGVKSEHLAVKQNMGVFDVSHMGEFLVFGKGALELLQFCLSNDVSILSNGEAQYNCLLNDSGGIVDDLILYKLSKERYMLVVNASNIEKDCDYLLSKNTYGANIKNVSDQYSLLSIQGPKTLQSIQELTPHDLSTISYYNFVITEFSGFNDIIISNTGYTGCGGFEIYCKNSQLKEIWNNIMLAGSSYDIKPIGLAARDTLRLEMGFCLYGNELSDDITPIEAGLGWITKFSKEFNGCKILKEQKEKGVKKKLIGFELIDKGIPRKGYEISNKDNIIIGSVTSGTMSPSLGKAIGLGYVNSTSAKINTNIYINIRNNLIKAMIIKPPFK</sequence>
<dbReference type="SUPFAM" id="SSF103025">
    <property type="entry name" value="Folate-binding domain"/>
    <property type="match status" value="1"/>
</dbReference>
<evidence type="ECO:0000256" key="5">
    <source>
        <dbReference type="ARBA" id="ARBA00031395"/>
    </source>
</evidence>